<protein>
    <submittedName>
        <fullName evidence="3">Uncharacterized protein</fullName>
    </submittedName>
</protein>
<keyword evidence="2" id="KW-0812">Transmembrane</keyword>
<dbReference type="Gene3D" id="1.20.1110.10">
    <property type="entry name" value="Calcium-transporting ATPase, transmembrane domain"/>
    <property type="match status" value="1"/>
</dbReference>
<organism evidence="3 4">
    <name type="scientific">Dillenia turbinata</name>
    <dbReference type="NCBI Taxonomy" id="194707"/>
    <lineage>
        <taxon>Eukaryota</taxon>
        <taxon>Viridiplantae</taxon>
        <taxon>Streptophyta</taxon>
        <taxon>Embryophyta</taxon>
        <taxon>Tracheophyta</taxon>
        <taxon>Spermatophyta</taxon>
        <taxon>Magnoliopsida</taxon>
        <taxon>eudicotyledons</taxon>
        <taxon>Gunneridae</taxon>
        <taxon>Pentapetalae</taxon>
        <taxon>Dilleniales</taxon>
        <taxon>Dilleniaceae</taxon>
        <taxon>Dillenia</taxon>
    </lineage>
</organism>
<evidence type="ECO:0000313" key="4">
    <source>
        <dbReference type="Proteomes" id="UP001370490"/>
    </source>
</evidence>
<evidence type="ECO:0000256" key="2">
    <source>
        <dbReference type="SAM" id="Phobius"/>
    </source>
</evidence>
<evidence type="ECO:0000313" key="3">
    <source>
        <dbReference type="EMBL" id="KAK6924578.1"/>
    </source>
</evidence>
<dbReference type="EMBL" id="JBAMMX010000017">
    <property type="protein sequence ID" value="KAK6924578.1"/>
    <property type="molecule type" value="Genomic_DNA"/>
</dbReference>
<evidence type="ECO:0000256" key="1">
    <source>
        <dbReference type="ARBA" id="ARBA00022842"/>
    </source>
</evidence>
<dbReference type="PANTHER" id="PTHR42861">
    <property type="entry name" value="CALCIUM-TRANSPORTING ATPASE"/>
    <property type="match status" value="1"/>
</dbReference>
<name>A0AAN8UWY3_9MAGN</name>
<proteinExistence type="predicted"/>
<keyword evidence="2" id="KW-1133">Transmembrane helix</keyword>
<gene>
    <name evidence="3" type="ORF">RJ641_010778</name>
</gene>
<reference evidence="3 4" key="1">
    <citation type="submission" date="2023-12" db="EMBL/GenBank/DDBJ databases">
        <title>A high-quality genome assembly for Dillenia turbinata (Dilleniales).</title>
        <authorList>
            <person name="Chanderbali A."/>
        </authorList>
    </citation>
    <scope>NUCLEOTIDE SEQUENCE [LARGE SCALE GENOMIC DNA]</scope>
    <source>
        <strain evidence="3">LSX21</strain>
        <tissue evidence="3">Leaf</tissue>
    </source>
</reference>
<keyword evidence="1" id="KW-0460">Magnesium</keyword>
<sequence length="144" mass="16219">MLSTCIFVDQILGPYRWAGEMPGTIMTISKDRVKLSPLPDSWKLSKIFATGIVLGSYLAVMRVIFFGQHIKHTSFQVSGLQHATEDDFRMLASAVYLRVSTISQALIFVTRTRIWSFVEHPDHTSSTKINQMADEAKRGAEIAR</sequence>
<keyword evidence="4" id="KW-1185">Reference proteome</keyword>
<accession>A0AAN8UWY3</accession>
<comment type="caution">
    <text evidence="3">The sequence shown here is derived from an EMBL/GenBank/DDBJ whole genome shotgun (WGS) entry which is preliminary data.</text>
</comment>
<feature type="transmembrane region" description="Helical" evidence="2">
    <location>
        <begin position="47"/>
        <end position="65"/>
    </location>
</feature>
<keyword evidence="2" id="KW-0472">Membrane</keyword>
<dbReference type="AlphaFoldDB" id="A0AAN8UWY3"/>
<dbReference type="Proteomes" id="UP001370490">
    <property type="component" value="Unassembled WGS sequence"/>
</dbReference>